<accession>A0A165N273</accession>
<evidence type="ECO:0000313" key="3">
    <source>
        <dbReference type="Proteomes" id="UP000076761"/>
    </source>
</evidence>
<dbReference type="PANTHER" id="PTHR36576">
    <property type="entry name" value="UPF0654 PROTEIN C11D3.01C-RELATED"/>
    <property type="match status" value="1"/>
</dbReference>
<evidence type="ECO:0000256" key="1">
    <source>
        <dbReference type="SAM" id="MobiDB-lite"/>
    </source>
</evidence>
<name>A0A165N273_9AGAM</name>
<dbReference type="PANTHER" id="PTHR36576:SF2">
    <property type="entry name" value="PROTEIN CON-6, PUTATIVE (AFU_ORTHOLOGUE AFUA_4G03615)-RELATED"/>
    <property type="match status" value="1"/>
</dbReference>
<dbReference type="Pfam" id="PF10346">
    <property type="entry name" value="Con-6"/>
    <property type="match status" value="1"/>
</dbReference>
<dbReference type="EMBL" id="KV425651">
    <property type="protein sequence ID" value="KZT19080.1"/>
    <property type="molecule type" value="Genomic_DNA"/>
</dbReference>
<dbReference type="Proteomes" id="UP000076761">
    <property type="component" value="Unassembled WGS sequence"/>
</dbReference>
<feature type="non-terminal residue" evidence="2">
    <location>
        <position position="59"/>
    </location>
</feature>
<feature type="compositionally biased region" description="Basic and acidic residues" evidence="1">
    <location>
        <begin position="14"/>
        <end position="48"/>
    </location>
</feature>
<keyword evidence="3" id="KW-1185">Reference proteome</keyword>
<feature type="region of interest" description="Disordered" evidence="1">
    <location>
        <begin position="1"/>
        <end position="59"/>
    </location>
</feature>
<dbReference type="InterPro" id="IPR052670">
    <property type="entry name" value="UPF0654_domain"/>
</dbReference>
<evidence type="ECO:0008006" key="4">
    <source>
        <dbReference type="Google" id="ProtNLM"/>
    </source>
</evidence>
<organism evidence="2 3">
    <name type="scientific">Neolentinus lepideus HHB14362 ss-1</name>
    <dbReference type="NCBI Taxonomy" id="1314782"/>
    <lineage>
        <taxon>Eukaryota</taxon>
        <taxon>Fungi</taxon>
        <taxon>Dikarya</taxon>
        <taxon>Basidiomycota</taxon>
        <taxon>Agaricomycotina</taxon>
        <taxon>Agaricomycetes</taxon>
        <taxon>Gloeophyllales</taxon>
        <taxon>Gloeophyllaceae</taxon>
        <taxon>Neolentinus</taxon>
    </lineage>
</organism>
<protein>
    <recommendedName>
        <fullName evidence="4">Conidiation protein 6</fullName>
    </recommendedName>
</protein>
<gene>
    <name evidence="2" type="ORF">NEOLEDRAFT_1142594</name>
</gene>
<reference evidence="2 3" key="1">
    <citation type="journal article" date="2016" name="Mol. Biol. Evol.">
        <title>Comparative Genomics of Early-Diverging Mushroom-Forming Fungi Provides Insights into the Origins of Lignocellulose Decay Capabilities.</title>
        <authorList>
            <person name="Nagy L.G."/>
            <person name="Riley R."/>
            <person name="Tritt A."/>
            <person name="Adam C."/>
            <person name="Daum C."/>
            <person name="Floudas D."/>
            <person name="Sun H."/>
            <person name="Yadav J.S."/>
            <person name="Pangilinan J."/>
            <person name="Larsson K.H."/>
            <person name="Matsuura K."/>
            <person name="Barry K."/>
            <person name="Labutti K."/>
            <person name="Kuo R."/>
            <person name="Ohm R.A."/>
            <person name="Bhattacharya S.S."/>
            <person name="Shirouzu T."/>
            <person name="Yoshinaga Y."/>
            <person name="Martin F.M."/>
            <person name="Grigoriev I.V."/>
            <person name="Hibbett D.S."/>
        </authorList>
    </citation>
    <scope>NUCLEOTIDE SEQUENCE [LARGE SCALE GENOMIC DNA]</scope>
    <source>
        <strain evidence="2 3">HHB14362 ss-1</strain>
    </source>
</reference>
<dbReference type="InterPro" id="IPR018824">
    <property type="entry name" value="Conidiation-specific_6"/>
</dbReference>
<sequence length="59" mass="6567">MPTQATLKNPRVSGEAKEHSRQVLDELESSRESHGHADKRADQKDETRVNAGLKATMHS</sequence>
<dbReference type="AlphaFoldDB" id="A0A165N273"/>
<evidence type="ECO:0000313" key="2">
    <source>
        <dbReference type="EMBL" id="KZT19080.1"/>
    </source>
</evidence>
<dbReference type="GO" id="GO:0005737">
    <property type="term" value="C:cytoplasm"/>
    <property type="evidence" value="ECO:0007669"/>
    <property type="project" value="TreeGrafter"/>
</dbReference>
<proteinExistence type="predicted"/>
<dbReference type="InParanoid" id="A0A165N273"/>
<dbReference type="OrthoDB" id="5419162at2759"/>